<accession>A0AB34JKP2</accession>
<organism evidence="1 2">
    <name type="scientific">Prymnesium parvum</name>
    <name type="common">Toxic golden alga</name>
    <dbReference type="NCBI Taxonomy" id="97485"/>
    <lineage>
        <taxon>Eukaryota</taxon>
        <taxon>Haptista</taxon>
        <taxon>Haptophyta</taxon>
        <taxon>Prymnesiophyceae</taxon>
        <taxon>Prymnesiales</taxon>
        <taxon>Prymnesiaceae</taxon>
        <taxon>Prymnesium</taxon>
    </lineage>
</organism>
<keyword evidence="2" id="KW-1185">Reference proteome</keyword>
<sequence length="88" mass="10195">MAHILCLPHAQVYIWCEGTVVEVSDGTIRMSKRSDKSLPAGAVRIQWPADKDFEEKESYVWSILNPEDWNKDVHLGWRWAVEELQVQA</sequence>
<dbReference type="Proteomes" id="UP001515480">
    <property type="component" value="Unassembled WGS sequence"/>
</dbReference>
<comment type="caution">
    <text evidence="1">The sequence shown here is derived from an EMBL/GenBank/DDBJ whole genome shotgun (WGS) entry which is preliminary data.</text>
</comment>
<dbReference type="AlphaFoldDB" id="A0AB34JKP2"/>
<evidence type="ECO:0000313" key="2">
    <source>
        <dbReference type="Proteomes" id="UP001515480"/>
    </source>
</evidence>
<proteinExistence type="predicted"/>
<protein>
    <submittedName>
        <fullName evidence="1">Uncharacterized protein</fullName>
    </submittedName>
</protein>
<evidence type="ECO:0000313" key="1">
    <source>
        <dbReference type="EMBL" id="KAL1522509.1"/>
    </source>
</evidence>
<reference evidence="1 2" key="1">
    <citation type="journal article" date="2024" name="Science">
        <title>Giant polyketide synthase enzymes in the biosynthesis of giant marine polyether toxins.</title>
        <authorList>
            <person name="Fallon T.R."/>
            <person name="Shende V.V."/>
            <person name="Wierzbicki I.H."/>
            <person name="Pendleton A.L."/>
            <person name="Watervoot N.F."/>
            <person name="Auber R.P."/>
            <person name="Gonzalez D.J."/>
            <person name="Wisecaver J.H."/>
            <person name="Moore B.S."/>
        </authorList>
    </citation>
    <scope>NUCLEOTIDE SEQUENCE [LARGE SCALE GENOMIC DNA]</scope>
    <source>
        <strain evidence="1 2">12B1</strain>
    </source>
</reference>
<gene>
    <name evidence="1" type="ORF">AB1Y20_017496</name>
</gene>
<dbReference type="EMBL" id="JBGBPQ010000006">
    <property type="protein sequence ID" value="KAL1522509.1"/>
    <property type="molecule type" value="Genomic_DNA"/>
</dbReference>
<name>A0AB34JKP2_PRYPA</name>